<dbReference type="GO" id="GO:0005856">
    <property type="term" value="C:cytoskeleton"/>
    <property type="evidence" value="ECO:0007669"/>
    <property type="project" value="TreeGrafter"/>
</dbReference>
<organism evidence="3 4">
    <name type="scientific">Patellaria atrata CBS 101060</name>
    <dbReference type="NCBI Taxonomy" id="1346257"/>
    <lineage>
        <taxon>Eukaryota</taxon>
        <taxon>Fungi</taxon>
        <taxon>Dikarya</taxon>
        <taxon>Ascomycota</taxon>
        <taxon>Pezizomycotina</taxon>
        <taxon>Dothideomycetes</taxon>
        <taxon>Dothideomycetes incertae sedis</taxon>
        <taxon>Patellariales</taxon>
        <taxon>Patellariaceae</taxon>
        <taxon>Patellaria</taxon>
    </lineage>
</organism>
<name>A0A9P4SA14_9PEZI</name>
<protein>
    <submittedName>
        <fullName evidence="3">Uncharacterized protein</fullName>
    </submittedName>
</protein>
<dbReference type="GO" id="GO:0005200">
    <property type="term" value="F:structural constituent of cytoskeleton"/>
    <property type="evidence" value="ECO:0007669"/>
    <property type="project" value="TreeGrafter"/>
</dbReference>
<keyword evidence="4" id="KW-1185">Reference proteome</keyword>
<evidence type="ECO:0000256" key="2">
    <source>
        <dbReference type="SAM" id="MobiDB-lite"/>
    </source>
</evidence>
<reference evidence="3" key="1">
    <citation type="journal article" date="2020" name="Stud. Mycol.">
        <title>101 Dothideomycetes genomes: a test case for predicting lifestyles and emergence of pathogens.</title>
        <authorList>
            <person name="Haridas S."/>
            <person name="Albert R."/>
            <person name="Binder M."/>
            <person name="Bloem J."/>
            <person name="Labutti K."/>
            <person name="Salamov A."/>
            <person name="Andreopoulos B."/>
            <person name="Baker S."/>
            <person name="Barry K."/>
            <person name="Bills G."/>
            <person name="Bluhm B."/>
            <person name="Cannon C."/>
            <person name="Castanera R."/>
            <person name="Culley D."/>
            <person name="Daum C."/>
            <person name="Ezra D."/>
            <person name="Gonzalez J."/>
            <person name="Henrissat B."/>
            <person name="Kuo A."/>
            <person name="Liang C."/>
            <person name="Lipzen A."/>
            <person name="Lutzoni F."/>
            <person name="Magnuson J."/>
            <person name="Mondo S."/>
            <person name="Nolan M."/>
            <person name="Ohm R."/>
            <person name="Pangilinan J."/>
            <person name="Park H.-J."/>
            <person name="Ramirez L."/>
            <person name="Alfaro M."/>
            <person name="Sun H."/>
            <person name="Tritt A."/>
            <person name="Yoshinaga Y."/>
            <person name="Zwiers L.-H."/>
            <person name="Turgeon B."/>
            <person name="Goodwin S."/>
            <person name="Spatafora J."/>
            <person name="Crous P."/>
            <person name="Grigoriev I."/>
        </authorList>
    </citation>
    <scope>NUCLEOTIDE SEQUENCE</scope>
    <source>
        <strain evidence="3">CBS 101060</strain>
    </source>
</reference>
<feature type="region of interest" description="Disordered" evidence="2">
    <location>
        <begin position="303"/>
        <end position="346"/>
    </location>
</feature>
<evidence type="ECO:0000313" key="3">
    <source>
        <dbReference type="EMBL" id="KAF2837798.1"/>
    </source>
</evidence>
<evidence type="ECO:0000313" key="4">
    <source>
        <dbReference type="Proteomes" id="UP000799429"/>
    </source>
</evidence>
<feature type="compositionally biased region" description="Polar residues" evidence="2">
    <location>
        <begin position="319"/>
        <end position="345"/>
    </location>
</feature>
<sequence length="743" mass="82685">MEDLIPFSPVSNSALNRTPGTAAKTVDYFSANASPDSKPVGDFPDDDISHYDPPSSPFVAEIDQENAPPTASKPIKTQSPPKQRSPVKLSLQTEALPEVSTTPPTTAIDRAAEVDIFQDDSIVEATPRLASRHLSPIKSSRPRQSPIKRSSNEQVEQLRENEGLTVAIKMMEDERNIVETRKETVVEEFRYHESTSYDEQIDEQTNIDDTCFSAFSEIPNADMTQFARLGQGSPAKTFNMDTAQTRTPRSAAFYTPGTSRRHQVDDFNGSPSPTPRRTNGYKADSDTTNLLLDFTQQMESFSYSARATPSKTRRHSPSKSHSGPSLLSYISNQRSPGKHTLPSTPSEKRNILNLLDFELPPAPTPRSVPTITVRELESMKSSYQSQISSLTATLNGKEAEVESLKKAVTDSERRAGEAQENARMEQSAREDAEKEKADWVKRGNEVEEVLRSIKGEIMSNEREREELIRRLEESERRAHDAELRAAEADQRAVEAESKIVDQTQAFIGEEEGSHSPRFTAEQVQKQIDDKVATLCKELHVVYKKKHETKVAALKKSYEAKAEKKCVELQRKIGDMTKQMEELQMGRDATFSGVLPSDLSTAERAADMKRLEEQKLKIEAQSTELEKQRAKLAGLEQEVRSAREDYTVVLADLERERVEKGELVAAVDEMLALQADVPNNTPAVVEDFRKSMLRPSGLKAPSSIGESRIGGIKPPGNLSRSISGGKSRIMSNIERMGSGRGVEY</sequence>
<dbReference type="InterPro" id="IPR024312">
    <property type="entry name" value="TACC_fungi"/>
</dbReference>
<gene>
    <name evidence="3" type="ORF">M501DRAFT_995033</name>
</gene>
<feature type="region of interest" description="Disordered" evidence="2">
    <location>
        <begin position="694"/>
        <end position="743"/>
    </location>
</feature>
<dbReference type="PANTHER" id="PTHR47357">
    <property type="entry name" value="COP1-INTERACTIVE PROTEIN 1"/>
    <property type="match status" value="1"/>
</dbReference>
<feature type="region of interest" description="Disordered" evidence="2">
    <location>
        <begin position="31"/>
        <end position="159"/>
    </location>
</feature>
<dbReference type="Pfam" id="PF12709">
    <property type="entry name" value="Fungal_TACC"/>
    <property type="match status" value="1"/>
</dbReference>
<dbReference type="Proteomes" id="UP000799429">
    <property type="component" value="Unassembled WGS sequence"/>
</dbReference>
<dbReference type="OrthoDB" id="5367584at2759"/>
<dbReference type="AlphaFoldDB" id="A0A9P4SA14"/>
<feature type="coiled-coil region" evidence="1">
    <location>
        <begin position="543"/>
        <end position="644"/>
    </location>
</feature>
<keyword evidence="1" id="KW-0175">Coiled coil</keyword>
<evidence type="ECO:0000256" key="1">
    <source>
        <dbReference type="SAM" id="Coils"/>
    </source>
</evidence>
<feature type="region of interest" description="Disordered" evidence="2">
    <location>
        <begin position="253"/>
        <end position="284"/>
    </location>
</feature>
<dbReference type="EMBL" id="MU006098">
    <property type="protein sequence ID" value="KAF2837798.1"/>
    <property type="molecule type" value="Genomic_DNA"/>
</dbReference>
<accession>A0A9P4SA14</accession>
<proteinExistence type="predicted"/>
<dbReference type="PANTHER" id="PTHR47357:SF11">
    <property type="entry name" value="BINDING PROTEIN, PUTATIVE-RELATED"/>
    <property type="match status" value="1"/>
</dbReference>
<feature type="region of interest" description="Disordered" evidence="2">
    <location>
        <begin position="406"/>
        <end position="436"/>
    </location>
</feature>
<comment type="caution">
    <text evidence="3">The sequence shown here is derived from an EMBL/GenBank/DDBJ whole genome shotgun (WGS) entry which is preliminary data.</text>
</comment>